<accession>A9KG67</accession>
<proteinExistence type="inferred from homology"/>
<dbReference type="RefSeq" id="WP_011996882.1">
    <property type="nucleotide sequence ID" value="NC_009727.1"/>
</dbReference>
<dbReference type="EC" id="1.13.11.-" evidence="6"/>
<keyword evidence="3 6" id="KW-0560">Oxidoreductase</keyword>
<name>A9KG67_COXBN</name>
<dbReference type="GO" id="GO:0046872">
    <property type="term" value="F:metal ion binding"/>
    <property type="evidence" value="ECO:0007669"/>
    <property type="project" value="UniProtKB-KW"/>
</dbReference>
<dbReference type="Proteomes" id="UP000008555">
    <property type="component" value="Chromosome"/>
</dbReference>
<organism evidence="6 7">
    <name type="scientific">Coxiella burnetii (strain Dugway 5J108-111)</name>
    <dbReference type="NCBI Taxonomy" id="434922"/>
    <lineage>
        <taxon>Bacteria</taxon>
        <taxon>Pseudomonadati</taxon>
        <taxon>Pseudomonadota</taxon>
        <taxon>Gammaproteobacteria</taxon>
        <taxon>Legionellales</taxon>
        <taxon>Coxiellaceae</taxon>
        <taxon>Coxiella</taxon>
    </lineage>
</organism>
<gene>
    <name evidence="6" type="ordered locus">CBUD_1036</name>
</gene>
<dbReference type="InterPro" id="IPR004294">
    <property type="entry name" value="Carotenoid_Oase"/>
</dbReference>
<sequence>MNRKYSLGFSTLNNEVVISELPIEGALPEWLSGTLIRNGPAKFEAGNKKLRHWFDGFAMLHQFAFQDGKVSYANKFLESDAYRYVKAKGKMGYSEFATDPCRSIFKRFFQAFSPRPTDNANVNVSMIADKFVALTETPMPIVFDPQTLERMGVINYEDKLKGNLTTAHPHYDFETKEGINYLTVFSAKSTYQIYRVSHHSKTRELLGSIPVKEPGYMHSFGMTQNYVILAEYPFFVNPLNLLLNGNPFIENFHWKPNKGTHFYLLDRKTGKFQNYKTESFFAFHHVNAFEENDKVIVDIIAYPNTDIIQSLYLDVLRGETNKNIVSAGELRRYEINLLDSSVNYVVLSEEPIELPRINYFLSNTKNYRFVYGVGSDKNDPNNFLNRLLKIDVQQKATKIWKETMCYPGEPVFVSLPNAKKEDDGVILSVVLNAQKGNSFLLILDAVSFKEIARASVPHHIPFGFHGQFYK</sequence>
<keyword evidence="2 5" id="KW-0479">Metal-binding</keyword>
<reference evidence="6 7" key="1">
    <citation type="journal article" date="2009" name="Infect. Immun.">
        <title>Comparative genomics reveal extensive transposon-mediated genomic plasticity and diversity among potential effector proteins within the genus Coxiella.</title>
        <authorList>
            <person name="Beare P.A."/>
            <person name="Unsworth N."/>
            <person name="Andoh M."/>
            <person name="Voth D.E."/>
            <person name="Omsland A."/>
            <person name="Gilk S.D."/>
            <person name="Williams K.P."/>
            <person name="Sobral B.W."/>
            <person name="Kupko J.J.III."/>
            <person name="Porcella S.F."/>
            <person name="Samuel J.E."/>
            <person name="Heinzen R.A."/>
        </authorList>
    </citation>
    <scope>NUCLEOTIDE SEQUENCE [LARGE SCALE GENOMIC DNA]</scope>
    <source>
        <strain evidence="6 7">Dugway 5J108-111</strain>
    </source>
</reference>
<dbReference type="Pfam" id="PF03055">
    <property type="entry name" value="RPE65"/>
    <property type="match status" value="1"/>
</dbReference>
<dbReference type="AlphaFoldDB" id="A9KG67"/>
<evidence type="ECO:0000313" key="6">
    <source>
        <dbReference type="EMBL" id="ABS77873.1"/>
    </source>
</evidence>
<protein>
    <submittedName>
        <fullName evidence="6">Lignostilbene-alpha,beta-dioxygenase</fullName>
        <ecNumber evidence="6">1.13.11.-</ecNumber>
    </submittedName>
</protein>
<evidence type="ECO:0000313" key="7">
    <source>
        <dbReference type="Proteomes" id="UP000008555"/>
    </source>
</evidence>
<dbReference type="GO" id="GO:0010436">
    <property type="term" value="F:carotenoid dioxygenase activity"/>
    <property type="evidence" value="ECO:0007669"/>
    <property type="project" value="TreeGrafter"/>
</dbReference>
<comment type="cofactor">
    <cofactor evidence="5">
        <name>Fe(2+)</name>
        <dbReference type="ChEBI" id="CHEBI:29033"/>
    </cofactor>
    <text evidence="5">Binds 1 Fe(2+) ion per subunit.</text>
</comment>
<evidence type="ECO:0000256" key="2">
    <source>
        <dbReference type="ARBA" id="ARBA00022723"/>
    </source>
</evidence>
<dbReference type="PANTHER" id="PTHR10543:SF24">
    <property type="entry name" value="CAROTENOID ISOMEROOXYGENASE"/>
    <property type="match status" value="1"/>
</dbReference>
<evidence type="ECO:0000256" key="1">
    <source>
        <dbReference type="ARBA" id="ARBA00006787"/>
    </source>
</evidence>
<feature type="binding site" evidence="5">
    <location>
        <position position="218"/>
    </location>
    <ligand>
        <name>Fe cation</name>
        <dbReference type="ChEBI" id="CHEBI:24875"/>
        <note>catalytic</note>
    </ligand>
</feature>
<dbReference type="EMBL" id="CP000733">
    <property type="protein sequence ID" value="ABS77873.1"/>
    <property type="molecule type" value="Genomic_DNA"/>
</dbReference>
<dbReference type="KEGG" id="cbd:CBUD_1036"/>
<comment type="similarity">
    <text evidence="1">Belongs to the carotenoid oxygenase family.</text>
</comment>
<keyword evidence="4 5" id="KW-0408">Iron</keyword>
<evidence type="ECO:0000256" key="4">
    <source>
        <dbReference type="ARBA" id="ARBA00023004"/>
    </source>
</evidence>
<feature type="binding site" evidence="5">
    <location>
        <position position="284"/>
    </location>
    <ligand>
        <name>Fe cation</name>
        <dbReference type="ChEBI" id="CHEBI:24875"/>
        <note>catalytic</note>
    </ligand>
</feature>
<feature type="binding site" evidence="5">
    <location>
        <position position="168"/>
    </location>
    <ligand>
        <name>Fe cation</name>
        <dbReference type="ChEBI" id="CHEBI:24875"/>
        <note>catalytic</note>
    </ligand>
</feature>
<evidence type="ECO:0000256" key="3">
    <source>
        <dbReference type="ARBA" id="ARBA00023002"/>
    </source>
</evidence>
<evidence type="ECO:0000256" key="5">
    <source>
        <dbReference type="PIRSR" id="PIRSR604294-1"/>
    </source>
</evidence>
<feature type="binding site" evidence="5">
    <location>
        <position position="465"/>
    </location>
    <ligand>
        <name>Fe cation</name>
        <dbReference type="ChEBI" id="CHEBI:24875"/>
        <note>catalytic</note>
    </ligand>
</feature>
<dbReference type="PANTHER" id="PTHR10543">
    <property type="entry name" value="BETA-CAROTENE DIOXYGENASE"/>
    <property type="match status" value="1"/>
</dbReference>
<dbReference type="HOGENOM" id="CLU_016472_1_2_6"/>
<dbReference type="GO" id="GO:0016121">
    <property type="term" value="P:carotene catabolic process"/>
    <property type="evidence" value="ECO:0007669"/>
    <property type="project" value="TreeGrafter"/>
</dbReference>